<dbReference type="Pfam" id="PF13377">
    <property type="entry name" value="Peripla_BP_3"/>
    <property type="match status" value="1"/>
</dbReference>
<dbReference type="PROSITE" id="PS00356">
    <property type="entry name" value="HTH_LACI_1"/>
    <property type="match status" value="1"/>
</dbReference>
<dbReference type="Gene3D" id="1.10.260.40">
    <property type="entry name" value="lambda repressor-like DNA-binding domains"/>
    <property type="match status" value="1"/>
</dbReference>
<dbReference type="PANTHER" id="PTHR30146:SF109">
    <property type="entry name" value="HTH-TYPE TRANSCRIPTIONAL REGULATOR GALS"/>
    <property type="match status" value="1"/>
</dbReference>
<evidence type="ECO:0000256" key="3">
    <source>
        <dbReference type="ARBA" id="ARBA00023163"/>
    </source>
</evidence>
<proteinExistence type="predicted"/>
<accession>A0A1G6EAW5</accession>
<dbReference type="SMART" id="SM00354">
    <property type="entry name" value="HTH_LACI"/>
    <property type="match status" value="1"/>
</dbReference>
<keyword evidence="1" id="KW-0805">Transcription regulation</keyword>
<dbReference type="CDD" id="cd01392">
    <property type="entry name" value="HTH_LacI"/>
    <property type="match status" value="1"/>
</dbReference>
<dbReference type="SUPFAM" id="SSF47413">
    <property type="entry name" value="lambda repressor-like DNA-binding domains"/>
    <property type="match status" value="1"/>
</dbReference>
<dbReference type="Proteomes" id="UP000199071">
    <property type="component" value="Unassembled WGS sequence"/>
</dbReference>
<name>A0A1G6EAW5_9HYPH</name>
<evidence type="ECO:0000256" key="1">
    <source>
        <dbReference type="ARBA" id="ARBA00023015"/>
    </source>
</evidence>
<dbReference type="GO" id="GO:0000976">
    <property type="term" value="F:transcription cis-regulatory region binding"/>
    <property type="evidence" value="ECO:0007669"/>
    <property type="project" value="TreeGrafter"/>
</dbReference>
<evidence type="ECO:0000256" key="2">
    <source>
        <dbReference type="ARBA" id="ARBA00023125"/>
    </source>
</evidence>
<dbReference type="PANTHER" id="PTHR30146">
    <property type="entry name" value="LACI-RELATED TRANSCRIPTIONAL REPRESSOR"/>
    <property type="match status" value="1"/>
</dbReference>
<evidence type="ECO:0000313" key="6">
    <source>
        <dbReference type="Proteomes" id="UP000199071"/>
    </source>
</evidence>
<dbReference type="InterPro" id="IPR046335">
    <property type="entry name" value="LacI/GalR-like_sensor"/>
</dbReference>
<dbReference type="Pfam" id="PF00356">
    <property type="entry name" value="LacI"/>
    <property type="match status" value="1"/>
</dbReference>
<protein>
    <submittedName>
        <fullName evidence="5">Transcriptional regulator, LacI family</fullName>
    </submittedName>
</protein>
<dbReference type="PRINTS" id="PR00036">
    <property type="entry name" value="HTHLACI"/>
</dbReference>
<keyword evidence="2" id="KW-0238">DNA-binding</keyword>
<organism evidence="5 6">
    <name type="scientific">Bauldia litoralis</name>
    <dbReference type="NCBI Taxonomy" id="665467"/>
    <lineage>
        <taxon>Bacteria</taxon>
        <taxon>Pseudomonadati</taxon>
        <taxon>Pseudomonadota</taxon>
        <taxon>Alphaproteobacteria</taxon>
        <taxon>Hyphomicrobiales</taxon>
        <taxon>Kaistiaceae</taxon>
        <taxon>Bauldia</taxon>
    </lineage>
</organism>
<keyword evidence="3" id="KW-0804">Transcription</keyword>
<dbReference type="AlphaFoldDB" id="A0A1G6EAW5"/>
<evidence type="ECO:0000259" key="4">
    <source>
        <dbReference type="PROSITE" id="PS50932"/>
    </source>
</evidence>
<dbReference type="EMBL" id="FMXQ01000011">
    <property type="protein sequence ID" value="SDB54538.1"/>
    <property type="molecule type" value="Genomic_DNA"/>
</dbReference>
<reference evidence="5 6" key="1">
    <citation type="submission" date="2016-10" db="EMBL/GenBank/DDBJ databases">
        <authorList>
            <person name="de Groot N.N."/>
        </authorList>
    </citation>
    <scope>NUCLEOTIDE SEQUENCE [LARGE SCALE GENOMIC DNA]</scope>
    <source>
        <strain evidence="5 6">ATCC 35022</strain>
    </source>
</reference>
<feature type="domain" description="HTH lacI-type" evidence="4">
    <location>
        <begin position="2"/>
        <end position="57"/>
    </location>
</feature>
<dbReference type="GO" id="GO:0003700">
    <property type="term" value="F:DNA-binding transcription factor activity"/>
    <property type="evidence" value="ECO:0007669"/>
    <property type="project" value="TreeGrafter"/>
</dbReference>
<dbReference type="Gene3D" id="3.40.50.2300">
    <property type="match status" value="2"/>
</dbReference>
<dbReference type="STRING" id="665467.SAMN02982931_04300"/>
<dbReference type="PROSITE" id="PS50932">
    <property type="entry name" value="HTH_LACI_2"/>
    <property type="match status" value="1"/>
</dbReference>
<dbReference type="InterPro" id="IPR000843">
    <property type="entry name" value="HTH_LacI"/>
</dbReference>
<dbReference type="InterPro" id="IPR010982">
    <property type="entry name" value="Lambda_DNA-bd_dom_sf"/>
</dbReference>
<dbReference type="SUPFAM" id="SSF53822">
    <property type="entry name" value="Periplasmic binding protein-like I"/>
    <property type="match status" value="1"/>
</dbReference>
<evidence type="ECO:0000313" key="5">
    <source>
        <dbReference type="EMBL" id="SDB54538.1"/>
    </source>
</evidence>
<dbReference type="InterPro" id="IPR028082">
    <property type="entry name" value="Peripla_BP_I"/>
</dbReference>
<keyword evidence="6" id="KW-1185">Reference proteome</keyword>
<sequence length="336" mass="36271">MPTLRDVAEDAGVSMMTVSNVINARTARVSEETRVRILASIEKLGYRPQRSARGLRMQREYAIGLTIVRPDRRFLDDPYLTEVAAGMSNGLTDAGYGLMINGVPDIEGLRTIVAHASNVDAQAVIASGPRPLREEIYRMLEKLHQPLAIIQDDMPGLSDTCSFLQDDADGARMLTEALIAAGAHRIVFAAPDHVWPAVERREAGVRAAARRRARVTRIKCNEADFQVSIADISAAFDRNGVPDAVVGANDQIGIAAIHAARQRGLAVPKDLMVTGFNAFPFRQFSDPLITSVGSPAYAIGEAAARGLLSRIGTDRFATARQVLPVTLAVGATVRPH</sequence>
<gene>
    <name evidence="5" type="ORF">SAMN02982931_04300</name>
</gene>
<dbReference type="CDD" id="cd06267">
    <property type="entry name" value="PBP1_LacI_sugar_binding-like"/>
    <property type="match status" value="1"/>
</dbReference>